<dbReference type="RefSeq" id="WP_385942527.1">
    <property type="nucleotide sequence ID" value="NZ_JBHSOZ010000009.1"/>
</dbReference>
<feature type="transmembrane region" description="Helical" evidence="1">
    <location>
        <begin position="60"/>
        <end position="81"/>
    </location>
</feature>
<reference evidence="3" key="1">
    <citation type="journal article" date="2019" name="Int. J. Syst. Evol. Microbiol.">
        <title>The Global Catalogue of Microorganisms (GCM) 10K type strain sequencing project: providing services to taxonomists for standard genome sequencing and annotation.</title>
        <authorList>
            <consortium name="The Broad Institute Genomics Platform"/>
            <consortium name="The Broad Institute Genome Sequencing Center for Infectious Disease"/>
            <person name="Wu L."/>
            <person name="Ma J."/>
        </authorList>
    </citation>
    <scope>NUCLEOTIDE SEQUENCE [LARGE SCALE GENOMIC DNA]</scope>
    <source>
        <strain evidence="3">CECT 7184</strain>
    </source>
</reference>
<name>A0ABW0YVE9_9BACI</name>
<evidence type="ECO:0000313" key="2">
    <source>
        <dbReference type="EMBL" id="MFC5714019.1"/>
    </source>
</evidence>
<keyword evidence="1" id="KW-1133">Transmembrane helix</keyword>
<feature type="transmembrane region" description="Helical" evidence="1">
    <location>
        <begin position="87"/>
        <end position="104"/>
    </location>
</feature>
<keyword evidence="1" id="KW-0812">Transmembrane</keyword>
<feature type="transmembrane region" description="Helical" evidence="1">
    <location>
        <begin position="7"/>
        <end position="28"/>
    </location>
</feature>
<dbReference type="Proteomes" id="UP001596142">
    <property type="component" value="Unassembled WGS sequence"/>
</dbReference>
<dbReference type="EMBL" id="JBHSOZ010000009">
    <property type="protein sequence ID" value="MFC5714019.1"/>
    <property type="molecule type" value="Genomic_DNA"/>
</dbReference>
<evidence type="ECO:0000256" key="1">
    <source>
        <dbReference type="SAM" id="Phobius"/>
    </source>
</evidence>
<keyword evidence="3" id="KW-1185">Reference proteome</keyword>
<dbReference type="Pfam" id="PF10710">
    <property type="entry name" value="DUF2512"/>
    <property type="match status" value="1"/>
</dbReference>
<accession>A0ABW0YVE9</accession>
<comment type="caution">
    <text evidence="2">The sequence shown here is derived from an EMBL/GenBank/DDBJ whole genome shotgun (WGS) entry which is preliminary data.</text>
</comment>
<protein>
    <submittedName>
        <fullName evidence="2">DUF2512 family protein</fullName>
    </submittedName>
</protein>
<organism evidence="2 3">
    <name type="scientific">Thalassorhabdus alkalitolerans</name>
    <dbReference type="NCBI Taxonomy" id="2282697"/>
    <lineage>
        <taxon>Bacteria</taxon>
        <taxon>Bacillati</taxon>
        <taxon>Bacillota</taxon>
        <taxon>Bacilli</taxon>
        <taxon>Bacillales</taxon>
        <taxon>Bacillaceae</taxon>
        <taxon>Thalassorhabdus</taxon>
    </lineage>
</organism>
<evidence type="ECO:0000313" key="3">
    <source>
        <dbReference type="Proteomes" id="UP001596142"/>
    </source>
</evidence>
<keyword evidence="1" id="KW-0472">Membrane</keyword>
<proteinExistence type="predicted"/>
<sequence length="122" mass="13241">MAHIKALAMKIAMVALVLLVVLSGFYGYPVLSTIVLSLLIVAVSYIVGDLLILRKANNTTATISDFAVVLFMTWFAAIPIYGTEVPFIPALISAIIIAAGEWVFHKYVSKQVHPEIEGVYSS</sequence>
<feature type="transmembrane region" description="Helical" evidence="1">
    <location>
        <begin position="34"/>
        <end position="53"/>
    </location>
</feature>
<dbReference type="InterPro" id="IPR019649">
    <property type="entry name" value="DUF2512"/>
</dbReference>
<gene>
    <name evidence="2" type="ORF">ACFPU1_14755</name>
</gene>